<dbReference type="Pfam" id="PF25540">
    <property type="entry name" value="DUF7923"/>
    <property type="match status" value="1"/>
</dbReference>
<name>A0ABR3UZQ9_9PLEO</name>
<keyword evidence="1" id="KW-0862">Zinc</keyword>
<dbReference type="Proteomes" id="UP001578633">
    <property type="component" value="Chromosome 1"/>
</dbReference>
<dbReference type="InterPro" id="IPR057683">
    <property type="entry name" value="DUF7923"/>
</dbReference>
<dbReference type="RefSeq" id="XP_069311943.1">
    <property type="nucleotide sequence ID" value="XM_069447022.1"/>
</dbReference>
<comment type="caution">
    <text evidence="3">The sequence shown here is derived from an EMBL/GenBank/DDBJ whole genome shotgun (WGS) entry which is preliminary data.</text>
</comment>
<evidence type="ECO:0000259" key="2">
    <source>
        <dbReference type="PROSITE" id="PS50103"/>
    </source>
</evidence>
<sequence>MTTPTDSTKQGAELQRLGAEGRALQKDLAIVSSNLDAYLKKYTDTSERTYADSVEAQKASMVAVAETSSNNAIVLVLIDGTSHEFHDELYRNKQSGGAETAKRLLSVVREKVAGMLLAVAQGRYQIVIKIFACLKTLSSRAAARKLAIQSPRSLAFHFAQFNKISPFFDFVDVGDEGFVATKISENLKQYLANEQCKHVFFCAARSPKYHSALKSYRGQTKRVTIVASSVTDNMIRTFGLCVVSFVRVFKASPMYHVPNSSAIAAPATGAINTSSASSASREASIPTLSSLLPTRARHGRVPINLAKQRLDLQTQVPTPAELQAYKDRTKLQGLCIDFHLRGQCFMKDCKFSHGTMLPGVYCVLQYKALGTPCFQGSGCRNLNCAYAHICQKEECARAGRNPALCELPEAMHKVDPFVADWVAADGGAAQSSVPVQSDVLPVAAAHMEDLISFE</sequence>
<keyword evidence="1" id="KW-0479">Metal-binding</keyword>
<dbReference type="GeneID" id="96082023"/>
<evidence type="ECO:0000256" key="1">
    <source>
        <dbReference type="PROSITE-ProRule" id="PRU00723"/>
    </source>
</evidence>
<gene>
    <name evidence="3" type="ORF">ACET3X_001701</name>
</gene>
<feature type="domain" description="C3H1-type" evidence="2">
    <location>
        <begin position="329"/>
        <end position="356"/>
    </location>
</feature>
<dbReference type="PANTHER" id="PTHR37543">
    <property type="entry name" value="CCCH ZINC FINGER DNA BINDING PROTEIN (AFU_ORTHOLOGUE AFUA_5G12760)"/>
    <property type="match status" value="1"/>
</dbReference>
<dbReference type="InterPro" id="IPR057654">
    <property type="entry name" value="Znf-CCCH_tandem"/>
</dbReference>
<protein>
    <recommendedName>
        <fullName evidence="2">C3H1-type domain-containing protein</fullName>
    </recommendedName>
</protein>
<dbReference type="PROSITE" id="PS50103">
    <property type="entry name" value="ZF_C3H1"/>
    <property type="match status" value="1"/>
</dbReference>
<dbReference type="InterPro" id="IPR000571">
    <property type="entry name" value="Znf_CCCH"/>
</dbReference>
<evidence type="ECO:0000313" key="4">
    <source>
        <dbReference type="Proteomes" id="UP001578633"/>
    </source>
</evidence>
<proteinExistence type="predicted"/>
<accession>A0ABR3UZQ9</accession>
<evidence type="ECO:0000313" key="3">
    <source>
        <dbReference type="EMBL" id="KAL1801359.1"/>
    </source>
</evidence>
<reference evidence="3 4" key="1">
    <citation type="submission" date="2024-09" db="EMBL/GenBank/DDBJ databases">
        <title>T2T genomes of carrot and Alternaria dauci and their utility for understanding host-pathogen interaction during carrot leaf blight disease.</title>
        <authorList>
            <person name="Liu W."/>
            <person name="Xu S."/>
            <person name="Ou C."/>
            <person name="Liu X."/>
            <person name="Zhuang F."/>
            <person name="Deng X.W."/>
        </authorList>
    </citation>
    <scope>NUCLEOTIDE SEQUENCE [LARGE SCALE GENOMIC DNA]</scope>
    <source>
        <strain evidence="3 4">A2016</strain>
    </source>
</reference>
<dbReference type="PANTHER" id="PTHR37543:SF1">
    <property type="entry name" value="CCCH ZINC FINGER DNA BINDING PROTEIN (AFU_ORTHOLOGUE AFUA_5G12760)"/>
    <property type="match status" value="1"/>
</dbReference>
<organism evidence="3 4">
    <name type="scientific">Alternaria dauci</name>
    <dbReference type="NCBI Taxonomy" id="48095"/>
    <lineage>
        <taxon>Eukaryota</taxon>
        <taxon>Fungi</taxon>
        <taxon>Dikarya</taxon>
        <taxon>Ascomycota</taxon>
        <taxon>Pezizomycotina</taxon>
        <taxon>Dothideomycetes</taxon>
        <taxon>Pleosporomycetidae</taxon>
        <taxon>Pleosporales</taxon>
        <taxon>Pleosporineae</taxon>
        <taxon>Pleosporaceae</taxon>
        <taxon>Alternaria</taxon>
        <taxon>Alternaria sect. Porri</taxon>
    </lineage>
</organism>
<keyword evidence="4" id="KW-1185">Reference proteome</keyword>
<dbReference type="Pfam" id="PF25543">
    <property type="entry name" value="zf-CCCH_tandem"/>
    <property type="match status" value="1"/>
</dbReference>
<keyword evidence="1" id="KW-0863">Zinc-finger</keyword>
<feature type="zinc finger region" description="C3H1-type" evidence="1">
    <location>
        <begin position="329"/>
        <end position="356"/>
    </location>
</feature>
<dbReference type="EMBL" id="JBHGVX010000001">
    <property type="protein sequence ID" value="KAL1801359.1"/>
    <property type="molecule type" value="Genomic_DNA"/>
</dbReference>